<sequence>MDRVSLKSYFSGTGASDILYLIHEFTVNEPPPANIMVISDPDACLSDLTPSGYNCILQPSLESLLGADSGVLEDDKCGEMRDCICWVCSESSGLVFQSFEDFTTHLASRRHQRMVIK</sequence>
<keyword evidence="2" id="KW-1185">Reference proteome</keyword>
<dbReference type="EMBL" id="CABITT030000004">
    <property type="protein sequence ID" value="VVB00613.1"/>
    <property type="molecule type" value="Genomic_DNA"/>
</dbReference>
<dbReference type="Proteomes" id="UP000489600">
    <property type="component" value="Unassembled WGS sequence"/>
</dbReference>
<gene>
    <name evidence="1" type="ORF">ANE_LOCUS11057</name>
</gene>
<name>A0A565BH38_9BRAS</name>
<protein>
    <submittedName>
        <fullName evidence="1">Uncharacterized protein</fullName>
    </submittedName>
</protein>
<evidence type="ECO:0000313" key="1">
    <source>
        <dbReference type="EMBL" id="VVB00613.1"/>
    </source>
</evidence>
<reference evidence="1" key="1">
    <citation type="submission" date="2019-07" db="EMBL/GenBank/DDBJ databases">
        <authorList>
            <person name="Dittberner H."/>
        </authorList>
    </citation>
    <scope>NUCLEOTIDE SEQUENCE [LARGE SCALE GENOMIC DNA]</scope>
</reference>
<proteinExistence type="predicted"/>
<dbReference type="OrthoDB" id="10552962at2759"/>
<organism evidence="1 2">
    <name type="scientific">Arabis nemorensis</name>
    <dbReference type="NCBI Taxonomy" id="586526"/>
    <lineage>
        <taxon>Eukaryota</taxon>
        <taxon>Viridiplantae</taxon>
        <taxon>Streptophyta</taxon>
        <taxon>Embryophyta</taxon>
        <taxon>Tracheophyta</taxon>
        <taxon>Spermatophyta</taxon>
        <taxon>Magnoliopsida</taxon>
        <taxon>eudicotyledons</taxon>
        <taxon>Gunneridae</taxon>
        <taxon>Pentapetalae</taxon>
        <taxon>rosids</taxon>
        <taxon>malvids</taxon>
        <taxon>Brassicales</taxon>
        <taxon>Brassicaceae</taxon>
        <taxon>Arabideae</taxon>
        <taxon>Arabis</taxon>
    </lineage>
</organism>
<dbReference type="AlphaFoldDB" id="A0A565BH38"/>
<accession>A0A565BH38</accession>
<evidence type="ECO:0000313" key="2">
    <source>
        <dbReference type="Proteomes" id="UP000489600"/>
    </source>
</evidence>
<comment type="caution">
    <text evidence="1">The sequence shown here is derived from an EMBL/GenBank/DDBJ whole genome shotgun (WGS) entry which is preliminary data.</text>
</comment>